<accession>A0A809RHQ2</accession>
<protein>
    <submittedName>
        <fullName evidence="1">Uncharacterized protein</fullName>
    </submittedName>
</protein>
<gene>
    <name evidence="1" type="ORF">SFSGTM_10820</name>
</gene>
<keyword evidence="2" id="KW-1185">Reference proteome</keyword>
<organism evidence="1 2">
    <name type="scientific">Sulfuriferula nivalis</name>
    <dbReference type="NCBI Taxonomy" id="2675298"/>
    <lineage>
        <taxon>Bacteria</taxon>
        <taxon>Pseudomonadati</taxon>
        <taxon>Pseudomonadota</taxon>
        <taxon>Betaproteobacteria</taxon>
        <taxon>Nitrosomonadales</taxon>
        <taxon>Sulfuricellaceae</taxon>
        <taxon>Sulfuriferula</taxon>
    </lineage>
</organism>
<dbReference type="Proteomes" id="UP000463939">
    <property type="component" value="Chromosome"/>
</dbReference>
<sequence length="111" mass="12884">MSERLSIRLQKDELDQIKNLANSSGLPLSTYTKMMLISSLQNLKNDENFAMQMLINRELFRLAATSTHVLYQLLPADKRDEILEKAKQRAFTQTAKFFDGDIEENEQLMNE</sequence>
<name>A0A809RHQ2_9PROT</name>
<dbReference type="KEGG" id="sniv:SFSGTM_10820"/>
<evidence type="ECO:0000313" key="2">
    <source>
        <dbReference type="Proteomes" id="UP000463939"/>
    </source>
</evidence>
<evidence type="ECO:0000313" key="1">
    <source>
        <dbReference type="EMBL" id="BBP00374.1"/>
    </source>
</evidence>
<dbReference type="RefSeq" id="WP_162084316.1">
    <property type="nucleotide sequence ID" value="NZ_AP021881.1"/>
</dbReference>
<dbReference type="AlphaFoldDB" id="A0A809RHQ2"/>
<proteinExistence type="predicted"/>
<reference evidence="2" key="1">
    <citation type="submission" date="2019-11" db="EMBL/GenBank/DDBJ databases">
        <title>Isolation and characterization of a novel species in the genus Sulfuriferula.</title>
        <authorList>
            <person name="Mochizuki J."/>
            <person name="Kojima H."/>
            <person name="Fukui M."/>
        </authorList>
    </citation>
    <scope>NUCLEOTIDE SEQUENCE [LARGE SCALE GENOMIC DNA]</scope>
    <source>
        <strain evidence="2">SGTM</strain>
    </source>
</reference>
<dbReference type="EMBL" id="AP021881">
    <property type="protein sequence ID" value="BBP00374.1"/>
    <property type="molecule type" value="Genomic_DNA"/>
</dbReference>